<accession>A0ABX0GV43</accession>
<sequence length="502" mass="50764">MSVPASRPWKRPAVNCRTRELEPAAAVGGPGGARLRGCRCTADRKDADVTVISRSPQDPDDVVLETAEAGRDAVLAAAARARTAYAGWAAAPATVRSAGLVAAADAVAGATDELAALVVREVGKPVTEARGEVARTVGILRYYAQAALLPEGDVLPAPDGRSLLHTRRRPRGVAGLVTPWNFPLAIPVWKAAPALAYGNTVLLKPAEEAPACAQRLAELLSAALPADVLTVLQGGGETGAAVVDVADVVSFTGSEAVGGIVRRAAAERGVPAQCEMGGQNASIVLPDADIDAAAAAIAGAAMGYAGQKCTATSRVVVVGDAAGFGERLAAAVESLAFGDPGDPKTALGPVISEQARDAVVDAVAEAEKAGARVLTGGTATGPGWAVAPAVVVDVPDGQRLLREEVFGPVCAIVGVPDVDAAVAEANAVRHGLVAAVFTRDLALGLELPGRLHTGMVKVNAPTSGVDFHAPFGGSKSSSYGPREQGLAAKELYTETVTVTITP</sequence>
<dbReference type="Gene3D" id="3.40.605.10">
    <property type="entry name" value="Aldehyde Dehydrogenase, Chain A, domain 1"/>
    <property type="match status" value="1"/>
</dbReference>
<dbReference type="InterPro" id="IPR016161">
    <property type="entry name" value="Ald_DH/histidinol_DH"/>
</dbReference>
<dbReference type="InterPro" id="IPR016162">
    <property type="entry name" value="Ald_DH_N"/>
</dbReference>
<proteinExistence type="predicted"/>
<dbReference type="EMBL" id="JAANNP010000010">
    <property type="protein sequence ID" value="NHC14794.1"/>
    <property type="molecule type" value="Genomic_DNA"/>
</dbReference>
<evidence type="ECO:0000313" key="4">
    <source>
        <dbReference type="Proteomes" id="UP000800981"/>
    </source>
</evidence>
<dbReference type="SUPFAM" id="SSF53720">
    <property type="entry name" value="ALDH-like"/>
    <property type="match status" value="1"/>
</dbReference>
<name>A0ABX0GV43_9ACTN</name>
<keyword evidence="4" id="KW-1185">Reference proteome</keyword>
<comment type="caution">
    <text evidence="3">The sequence shown here is derived from an EMBL/GenBank/DDBJ whole genome shotgun (WGS) entry which is preliminary data.</text>
</comment>
<keyword evidence="1" id="KW-0560">Oxidoreductase</keyword>
<feature type="domain" description="Aldehyde dehydrogenase" evidence="2">
    <location>
        <begin position="53"/>
        <end position="498"/>
    </location>
</feature>
<dbReference type="PANTHER" id="PTHR11699">
    <property type="entry name" value="ALDEHYDE DEHYDROGENASE-RELATED"/>
    <property type="match status" value="1"/>
</dbReference>
<protein>
    <submittedName>
        <fullName evidence="3">Aldehyde dehydrogenase family protein</fullName>
    </submittedName>
</protein>
<dbReference type="Gene3D" id="3.40.309.10">
    <property type="entry name" value="Aldehyde Dehydrogenase, Chain A, domain 2"/>
    <property type="match status" value="1"/>
</dbReference>
<evidence type="ECO:0000256" key="1">
    <source>
        <dbReference type="ARBA" id="ARBA00023002"/>
    </source>
</evidence>
<evidence type="ECO:0000259" key="2">
    <source>
        <dbReference type="Pfam" id="PF00171"/>
    </source>
</evidence>
<dbReference type="InterPro" id="IPR016163">
    <property type="entry name" value="Ald_DH_C"/>
</dbReference>
<gene>
    <name evidence="3" type="ORF">G9H71_13475</name>
</gene>
<dbReference type="Pfam" id="PF00171">
    <property type="entry name" value="Aldedh"/>
    <property type="match status" value="1"/>
</dbReference>
<reference evidence="3 4" key="1">
    <citation type="submission" date="2020-03" db="EMBL/GenBank/DDBJ databases">
        <title>Two novel Motilibacter sp.</title>
        <authorList>
            <person name="Liu S."/>
        </authorList>
    </citation>
    <scope>NUCLEOTIDE SEQUENCE [LARGE SCALE GENOMIC DNA]</scope>
    <source>
        <strain evidence="3 4">E257</strain>
    </source>
</reference>
<dbReference type="Proteomes" id="UP000800981">
    <property type="component" value="Unassembled WGS sequence"/>
</dbReference>
<organism evidence="3 4">
    <name type="scientific">Motilibacter deserti</name>
    <dbReference type="NCBI Taxonomy" id="2714956"/>
    <lineage>
        <taxon>Bacteria</taxon>
        <taxon>Bacillati</taxon>
        <taxon>Actinomycetota</taxon>
        <taxon>Actinomycetes</taxon>
        <taxon>Motilibacterales</taxon>
        <taxon>Motilibacteraceae</taxon>
        <taxon>Motilibacter</taxon>
    </lineage>
</organism>
<dbReference type="InterPro" id="IPR015590">
    <property type="entry name" value="Aldehyde_DH_dom"/>
</dbReference>
<evidence type="ECO:0000313" key="3">
    <source>
        <dbReference type="EMBL" id="NHC14794.1"/>
    </source>
</evidence>